<dbReference type="RefSeq" id="WP_034294742.1">
    <property type="nucleotide sequence ID" value="NZ_CP091519.2"/>
</dbReference>
<dbReference type="Proteomes" id="UP000254209">
    <property type="component" value="Unassembled WGS sequence"/>
</dbReference>
<dbReference type="EMBL" id="UFSO01000003">
    <property type="protein sequence ID" value="SSY81060.1"/>
    <property type="molecule type" value="Genomic_DNA"/>
</dbReference>
<organism evidence="1 2">
    <name type="scientific">Alysiella crassa</name>
    <dbReference type="NCBI Taxonomy" id="153491"/>
    <lineage>
        <taxon>Bacteria</taxon>
        <taxon>Pseudomonadati</taxon>
        <taxon>Pseudomonadota</taxon>
        <taxon>Betaproteobacteria</taxon>
        <taxon>Neisseriales</taxon>
        <taxon>Neisseriaceae</taxon>
        <taxon>Alysiella</taxon>
    </lineage>
</organism>
<evidence type="ECO:0000313" key="1">
    <source>
        <dbReference type="EMBL" id="SSY81060.1"/>
    </source>
</evidence>
<protein>
    <submittedName>
        <fullName evidence="1">Uncharacterized protein</fullName>
    </submittedName>
</protein>
<proteinExistence type="predicted"/>
<dbReference type="AlphaFoldDB" id="A0A376BVT9"/>
<accession>A0A376BVT9</accession>
<reference evidence="1 2" key="1">
    <citation type="submission" date="2018-06" db="EMBL/GenBank/DDBJ databases">
        <authorList>
            <consortium name="Pathogen Informatics"/>
            <person name="Doyle S."/>
        </authorList>
    </citation>
    <scope>NUCLEOTIDE SEQUENCE [LARGE SCALE GENOMIC DNA]</scope>
    <source>
        <strain evidence="1 2">NCTC10283</strain>
    </source>
</reference>
<dbReference type="STRING" id="1120980.GCA_000745955_02133"/>
<dbReference type="OrthoDB" id="9988996at2"/>
<keyword evidence="2" id="KW-1185">Reference proteome</keyword>
<name>A0A376BVT9_9NEIS</name>
<evidence type="ECO:0000313" key="2">
    <source>
        <dbReference type="Proteomes" id="UP000254209"/>
    </source>
</evidence>
<sequence>MTTIKPEKRQEYESRRMTKKVSFNIQTEFELIQFTERVDFSKWVKEKIRHELELEKIKK</sequence>
<gene>
    <name evidence="1" type="ORF">NCTC10283_02625</name>
</gene>